<dbReference type="Gene3D" id="3.40.140.10">
    <property type="entry name" value="Cytidine Deaminase, domain 2"/>
    <property type="match status" value="1"/>
</dbReference>
<dbReference type="PIRSF" id="PIRSF015626">
    <property type="entry name" value="FdhD"/>
    <property type="match status" value="1"/>
</dbReference>
<proteinExistence type="inferred from homology"/>
<dbReference type="GO" id="GO:0016783">
    <property type="term" value="F:sulfurtransferase activity"/>
    <property type="evidence" value="ECO:0007669"/>
    <property type="project" value="InterPro"/>
</dbReference>
<dbReference type="STRING" id="658057.SAMN04488032_108142"/>
<comment type="similarity">
    <text evidence="3">Belongs to the FdhD family.</text>
</comment>
<dbReference type="Pfam" id="PF02634">
    <property type="entry name" value="FdhD-NarQ"/>
    <property type="match status" value="1"/>
</dbReference>
<evidence type="ECO:0000313" key="5">
    <source>
        <dbReference type="Proteomes" id="UP000193307"/>
    </source>
</evidence>
<dbReference type="GO" id="GO:0005737">
    <property type="term" value="C:cytoplasm"/>
    <property type="evidence" value="ECO:0007669"/>
    <property type="project" value="UniProtKB-SubCell"/>
</dbReference>
<protein>
    <recommendedName>
        <fullName evidence="3">Sulfur carrier protein FdhD</fullName>
    </recommendedName>
</protein>
<sequence length="260" mass="27503">METFRHMAGHCLPEEVAVALTCNGTTQAVMMASPQDVKDFAYGFALTEGFISQVSDIERLDIATHETGLEAQLWLTPEKSQALDARRRHMAGPVGCGLCGIDSLSEAMRPLPVLPLSRGLLTAKDVGTASVQLRAQQPLHDATRAVHAVGFLLPSKGVVLVREDIGRHNALDKVIGALARAGIDTRSGAFIITSRISVDMVQKTAMAGCPVLIAVSAPTALAVDVADKAGVTLAAFARGQGFDVFSHPLRIETGDIDVAR</sequence>
<dbReference type="AlphaFoldDB" id="A0A1Y5S232"/>
<feature type="active site" description="Cysteine persulfide intermediate" evidence="3">
    <location>
        <position position="96"/>
    </location>
</feature>
<dbReference type="Proteomes" id="UP000193307">
    <property type="component" value="Unassembled WGS sequence"/>
</dbReference>
<gene>
    <name evidence="3" type="primary">fdhD</name>
    <name evidence="4" type="ORF">PAM7971_01166</name>
</gene>
<dbReference type="EMBL" id="FWFW01000003">
    <property type="protein sequence ID" value="SLN30723.1"/>
    <property type="molecule type" value="Genomic_DNA"/>
</dbReference>
<evidence type="ECO:0000256" key="1">
    <source>
        <dbReference type="ARBA" id="ARBA00022490"/>
    </source>
</evidence>
<dbReference type="PANTHER" id="PTHR30592">
    <property type="entry name" value="FORMATE DEHYDROGENASE"/>
    <property type="match status" value="1"/>
</dbReference>
<dbReference type="InterPro" id="IPR016193">
    <property type="entry name" value="Cytidine_deaminase-like"/>
</dbReference>
<dbReference type="NCBIfam" id="TIGR00129">
    <property type="entry name" value="fdhD_narQ"/>
    <property type="match status" value="1"/>
</dbReference>
<name>A0A1Y5S232_9RHOB</name>
<organism evidence="4 5">
    <name type="scientific">Pacificibacter marinus</name>
    <dbReference type="NCBI Taxonomy" id="658057"/>
    <lineage>
        <taxon>Bacteria</taxon>
        <taxon>Pseudomonadati</taxon>
        <taxon>Pseudomonadota</taxon>
        <taxon>Alphaproteobacteria</taxon>
        <taxon>Rhodobacterales</taxon>
        <taxon>Roseobacteraceae</taxon>
        <taxon>Pacificibacter</taxon>
    </lineage>
</organism>
<reference evidence="4 5" key="1">
    <citation type="submission" date="2017-03" db="EMBL/GenBank/DDBJ databases">
        <authorList>
            <person name="Afonso C.L."/>
            <person name="Miller P.J."/>
            <person name="Scott M.A."/>
            <person name="Spackman E."/>
            <person name="Goraichik I."/>
            <person name="Dimitrov K.M."/>
            <person name="Suarez D.L."/>
            <person name="Swayne D.E."/>
        </authorList>
    </citation>
    <scope>NUCLEOTIDE SEQUENCE [LARGE SCALE GENOMIC DNA]</scope>
    <source>
        <strain evidence="4 5">CECT 7971</strain>
    </source>
</reference>
<evidence type="ECO:0000313" key="4">
    <source>
        <dbReference type="EMBL" id="SLN30723.1"/>
    </source>
</evidence>
<dbReference type="GO" id="GO:0006777">
    <property type="term" value="P:Mo-molybdopterin cofactor biosynthetic process"/>
    <property type="evidence" value="ECO:0007669"/>
    <property type="project" value="UniProtKB-UniRule"/>
</dbReference>
<dbReference type="OrthoDB" id="3197277at2"/>
<dbReference type="InterPro" id="IPR003786">
    <property type="entry name" value="FdhD"/>
</dbReference>
<dbReference type="PANTHER" id="PTHR30592:SF1">
    <property type="entry name" value="SULFUR CARRIER PROTEIN FDHD"/>
    <property type="match status" value="1"/>
</dbReference>
<dbReference type="GO" id="GO:0097163">
    <property type="term" value="F:sulfur carrier activity"/>
    <property type="evidence" value="ECO:0007669"/>
    <property type="project" value="UniProtKB-UniRule"/>
</dbReference>
<accession>A0A1Y5S232</accession>
<dbReference type="RefSeq" id="WP_085848066.1">
    <property type="nucleotide sequence ID" value="NZ_FNZV01000008.1"/>
</dbReference>
<keyword evidence="5" id="KW-1185">Reference proteome</keyword>
<evidence type="ECO:0000256" key="3">
    <source>
        <dbReference type="HAMAP-Rule" id="MF_00187"/>
    </source>
</evidence>
<comment type="caution">
    <text evidence="3">Lacks conserved residue(s) required for the propagation of feature annotation.</text>
</comment>
<keyword evidence="1 3" id="KW-0963">Cytoplasm</keyword>
<dbReference type="SUPFAM" id="SSF53927">
    <property type="entry name" value="Cytidine deaminase-like"/>
    <property type="match status" value="1"/>
</dbReference>
<keyword evidence="2 3" id="KW-0501">Molybdenum cofactor biosynthesis</keyword>
<dbReference type="Gene3D" id="3.10.20.10">
    <property type="match status" value="1"/>
</dbReference>
<comment type="function">
    <text evidence="3">Required for formate dehydrogenase (FDH) activity. Acts as a sulfur carrier protein that transfers sulfur from IscS to the molybdenum cofactor prior to its insertion into FDH.</text>
</comment>
<comment type="subcellular location">
    <subcellularLocation>
        <location evidence="3">Cytoplasm</location>
    </subcellularLocation>
</comment>
<dbReference type="HAMAP" id="MF_00187">
    <property type="entry name" value="FdhD"/>
    <property type="match status" value="1"/>
</dbReference>
<evidence type="ECO:0000256" key="2">
    <source>
        <dbReference type="ARBA" id="ARBA00023150"/>
    </source>
</evidence>